<proteinExistence type="predicted"/>
<keyword evidence="7" id="KW-1185">Reference proteome</keyword>
<evidence type="ECO:0000256" key="5">
    <source>
        <dbReference type="ARBA" id="ARBA00023277"/>
    </source>
</evidence>
<keyword evidence="4" id="KW-0460">Magnesium</keyword>
<evidence type="ECO:0000313" key="6">
    <source>
        <dbReference type="EMBL" id="MBG9390062.1"/>
    </source>
</evidence>
<dbReference type="GO" id="GO:0046872">
    <property type="term" value="F:metal ion binding"/>
    <property type="evidence" value="ECO:0007669"/>
    <property type="project" value="UniProtKB-KW"/>
</dbReference>
<dbReference type="GO" id="GO:0016787">
    <property type="term" value="F:hydrolase activity"/>
    <property type="evidence" value="ECO:0007669"/>
    <property type="project" value="UniProtKB-KW"/>
</dbReference>
<dbReference type="AlphaFoldDB" id="A0A931MIJ8"/>
<keyword evidence="5" id="KW-0119">Carbohydrate metabolism</keyword>
<dbReference type="InterPro" id="IPR011330">
    <property type="entry name" value="Glyco_hydro/deAcase_b/a-brl"/>
</dbReference>
<dbReference type="GO" id="GO:0019213">
    <property type="term" value="F:deacetylase activity"/>
    <property type="evidence" value="ECO:0007669"/>
    <property type="project" value="TreeGrafter"/>
</dbReference>
<dbReference type="Gene3D" id="3.20.20.370">
    <property type="entry name" value="Glycoside hydrolase/deacetylase"/>
    <property type="match status" value="1"/>
</dbReference>
<dbReference type="InterPro" id="IPR006879">
    <property type="entry name" value="YdjC-like"/>
</dbReference>
<dbReference type="GO" id="GO:0005975">
    <property type="term" value="P:carbohydrate metabolic process"/>
    <property type="evidence" value="ECO:0007669"/>
    <property type="project" value="InterPro"/>
</dbReference>
<evidence type="ECO:0000256" key="4">
    <source>
        <dbReference type="ARBA" id="ARBA00022842"/>
    </source>
</evidence>
<organism evidence="6 7">
    <name type="scientific">Caenimonas aquaedulcis</name>
    <dbReference type="NCBI Taxonomy" id="2793270"/>
    <lineage>
        <taxon>Bacteria</taxon>
        <taxon>Pseudomonadati</taxon>
        <taxon>Pseudomonadota</taxon>
        <taxon>Betaproteobacteria</taxon>
        <taxon>Burkholderiales</taxon>
        <taxon>Comamonadaceae</taxon>
        <taxon>Caenimonas</taxon>
    </lineage>
</organism>
<dbReference type="Pfam" id="PF04794">
    <property type="entry name" value="YdjC"/>
    <property type="match status" value="1"/>
</dbReference>
<comment type="cofactor">
    <cofactor evidence="1">
        <name>Mg(2+)</name>
        <dbReference type="ChEBI" id="CHEBI:18420"/>
    </cofactor>
</comment>
<protein>
    <submittedName>
        <fullName evidence="6">ChbG/HpnK family deacetylase</fullName>
    </submittedName>
</protein>
<dbReference type="CDD" id="cd10807">
    <property type="entry name" value="YdjC_like_3"/>
    <property type="match status" value="1"/>
</dbReference>
<dbReference type="PANTHER" id="PTHR31609:SF1">
    <property type="entry name" value="CARBOHYDRATE DEACETYLASE"/>
    <property type="match status" value="1"/>
</dbReference>
<dbReference type="SUPFAM" id="SSF88713">
    <property type="entry name" value="Glycoside hydrolase/deacetylase"/>
    <property type="match status" value="1"/>
</dbReference>
<sequence>MSTVAIVVGADDFGMHPRIDAGILALAAMGRVSAISCMVGAPCWGEGLPRLRALDAEKVDVGLHLDLTEYPLDAGLRRSLGHWIVLTHTRSRPAPGLREEIAAQLDSFANGVGAPPAFVDGHEHVHQFPGVRQLLAEELERRGWTPWLRSTRKAEGVHSFKASAIEHLGSAGLAKLTARHGFAQNRCFAGVYGLDARSSGDYLRRLHAWLAGMRTGDLLVCHPAEGWDGAAPFPVSRSHEFAALASAGFATMLGEFGMRIATLRDATTASG</sequence>
<keyword evidence="2" id="KW-0479">Metal-binding</keyword>
<comment type="caution">
    <text evidence="6">The sequence shown here is derived from an EMBL/GenBank/DDBJ whole genome shotgun (WGS) entry which is preliminary data.</text>
</comment>
<gene>
    <name evidence="6" type="ORF">I5803_18685</name>
</gene>
<reference evidence="6" key="1">
    <citation type="submission" date="2020-11" db="EMBL/GenBank/DDBJ databases">
        <title>Bacterial whole genome sequence for Caenimonas sp. DR4.4.</title>
        <authorList>
            <person name="Le V."/>
            <person name="Ko S.-R."/>
            <person name="Ahn C.-Y."/>
            <person name="Oh H.-M."/>
        </authorList>
    </citation>
    <scope>NUCLEOTIDE SEQUENCE</scope>
    <source>
        <strain evidence="6">DR4.4</strain>
    </source>
</reference>
<evidence type="ECO:0000313" key="7">
    <source>
        <dbReference type="Proteomes" id="UP000651050"/>
    </source>
</evidence>
<dbReference type="Proteomes" id="UP000651050">
    <property type="component" value="Unassembled WGS sequence"/>
</dbReference>
<evidence type="ECO:0000256" key="2">
    <source>
        <dbReference type="ARBA" id="ARBA00022723"/>
    </source>
</evidence>
<evidence type="ECO:0000256" key="1">
    <source>
        <dbReference type="ARBA" id="ARBA00001946"/>
    </source>
</evidence>
<evidence type="ECO:0000256" key="3">
    <source>
        <dbReference type="ARBA" id="ARBA00022801"/>
    </source>
</evidence>
<dbReference type="EMBL" id="JADWYS010000001">
    <property type="protein sequence ID" value="MBG9390062.1"/>
    <property type="molecule type" value="Genomic_DNA"/>
</dbReference>
<keyword evidence="3" id="KW-0378">Hydrolase</keyword>
<accession>A0A931MIJ8</accession>
<dbReference type="RefSeq" id="WP_196987822.1">
    <property type="nucleotide sequence ID" value="NZ_JADWYS010000001.1"/>
</dbReference>
<name>A0A931MIJ8_9BURK</name>
<dbReference type="PANTHER" id="PTHR31609">
    <property type="entry name" value="YDJC DEACETYLASE FAMILY MEMBER"/>
    <property type="match status" value="1"/>
</dbReference>